<proteinExistence type="predicted"/>
<organism evidence="1">
    <name type="scientific">marine sediment metagenome</name>
    <dbReference type="NCBI Taxonomy" id="412755"/>
    <lineage>
        <taxon>unclassified sequences</taxon>
        <taxon>metagenomes</taxon>
        <taxon>ecological metagenomes</taxon>
    </lineage>
</organism>
<name>A0A0F9LPH1_9ZZZZ</name>
<dbReference type="EMBL" id="LAZR01005809">
    <property type="protein sequence ID" value="KKM96974.1"/>
    <property type="molecule type" value="Genomic_DNA"/>
</dbReference>
<evidence type="ECO:0008006" key="2">
    <source>
        <dbReference type="Google" id="ProtNLM"/>
    </source>
</evidence>
<reference evidence="1" key="1">
    <citation type="journal article" date="2015" name="Nature">
        <title>Complex archaea that bridge the gap between prokaryotes and eukaryotes.</title>
        <authorList>
            <person name="Spang A."/>
            <person name="Saw J.H."/>
            <person name="Jorgensen S.L."/>
            <person name="Zaremba-Niedzwiedzka K."/>
            <person name="Martijn J."/>
            <person name="Lind A.E."/>
            <person name="van Eijk R."/>
            <person name="Schleper C."/>
            <person name="Guy L."/>
            <person name="Ettema T.J."/>
        </authorList>
    </citation>
    <scope>NUCLEOTIDE SEQUENCE</scope>
</reference>
<comment type="caution">
    <text evidence="1">The sequence shown here is derived from an EMBL/GenBank/DDBJ whole genome shotgun (WGS) entry which is preliminary data.</text>
</comment>
<dbReference type="AlphaFoldDB" id="A0A0F9LPH1"/>
<accession>A0A0F9LPH1</accession>
<dbReference type="SUPFAM" id="SSF56300">
    <property type="entry name" value="Metallo-dependent phosphatases"/>
    <property type="match status" value="1"/>
</dbReference>
<feature type="non-terminal residue" evidence="1">
    <location>
        <position position="50"/>
    </location>
</feature>
<evidence type="ECO:0000313" key="1">
    <source>
        <dbReference type="EMBL" id="KKM96974.1"/>
    </source>
</evidence>
<sequence length="50" mass="5681">MIKPRISLTGQSCLFGLISDTHIPSRAREIPNSILNDFKEKKIDYLIHLG</sequence>
<protein>
    <recommendedName>
        <fullName evidence="2">Calcineurin-like phosphoesterase domain-containing protein</fullName>
    </recommendedName>
</protein>
<dbReference type="InterPro" id="IPR029052">
    <property type="entry name" value="Metallo-depent_PP-like"/>
</dbReference>
<dbReference type="Gene3D" id="3.60.21.10">
    <property type="match status" value="1"/>
</dbReference>
<gene>
    <name evidence="1" type="ORF">LCGC14_1172710</name>
</gene>